<dbReference type="RefSeq" id="XP_024372959.1">
    <property type="nucleotide sequence ID" value="XM_024517191.2"/>
</dbReference>
<keyword evidence="2" id="KW-0472">Membrane</keyword>
<feature type="transmembrane region" description="Helical" evidence="2">
    <location>
        <begin position="183"/>
        <end position="200"/>
    </location>
</feature>
<evidence type="ECO:0000256" key="1">
    <source>
        <dbReference type="SAM" id="MobiDB-lite"/>
    </source>
</evidence>
<dbReference type="KEGG" id="ppp:112281044"/>
<reference evidence="3 4" key="2">
    <citation type="journal article" date="2018" name="Plant J.">
        <title>The Physcomitrella patens chromosome-scale assembly reveals moss genome structure and evolution.</title>
        <authorList>
            <person name="Lang D."/>
            <person name="Ullrich K.K."/>
            <person name="Murat F."/>
            <person name="Fuchs J."/>
            <person name="Jenkins J."/>
            <person name="Haas F.B."/>
            <person name="Piednoel M."/>
            <person name="Gundlach H."/>
            <person name="Van Bel M."/>
            <person name="Meyberg R."/>
            <person name="Vives C."/>
            <person name="Morata J."/>
            <person name="Symeonidi A."/>
            <person name="Hiss M."/>
            <person name="Muchero W."/>
            <person name="Kamisugi Y."/>
            <person name="Saleh O."/>
            <person name="Blanc G."/>
            <person name="Decker E.L."/>
            <person name="van Gessel N."/>
            <person name="Grimwood J."/>
            <person name="Hayes R.D."/>
            <person name="Graham S.W."/>
            <person name="Gunter L.E."/>
            <person name="McDaniel S.F."/>
            <person name="Hoernstein S.N.W."/>
            <person name="Larsson A."/>
            <person name="Li F.W."/>
            <person name="Perroud P.F."/>
            <person name="Phillips J."/>
            <person name="Ranjan P."/>
            <person name="Rokshar D.S."/>
            <person name="Rothfels C.J."/>
            <person name="Schneider L."/>
            <person name="Shu S."/>
            <person name="Stevenson D.W."/>
            <person name="Thummler F."/>
            <person name="Tillich M."/>
            <person name="Villarreal Aguilar J.C."/>
            <person name="Widiez T."/>
            <person name="Wong G.K."/>
            <person name="Wymore A."/>
            <person name="Zhang Y."/>
            <person name="Zimmer A.D."/>
            <person name="Quatrano R.S."/>
            <person name="Mayer K.F.X."/>
            <person name="Goodstein D."/>
            <person name="Casacuberta J.M."/>
            <person name="Vandepoele K."/>
            <person name="Reski R."/>
            <person name="Cuming A.C."/>
            <person name="Tuskan G.A."/>
            <person name="Maumus F."/>
            <person name="Salse J."/>
            <person name="Schmutz J."/>
            <person name="Rensing S.A."/>
        </authorList>
    </citation>
    <scope>NUCLEOTIDE SEQUENCE [LARGE SCALE GENOMIC DNA]</scope>
    <source>
        <strain evidence="3 4">cv. Gransden 2004</strain>
    </source>
</reference>
<gene>
    <name evidence="3" type="primary">LOC112281044</name>
</gene>
<evidence type="ECO:0000313" key="3">
    <source>
        <dbReference type="EnsemblPlants" id="Pp3c1_21810V3.2"/>
    </source>
</evidence>
<reference evidence="3" key="3">
    <citation type="submission" date="2020-12" db="UniProtKB">
        <authorList>
            <consortium name="EnsemblPlants"/>
        </authorList>
    </citation>
    <scope>IDENTIFICATION</scope>
</reference>
<accession>A0A7I4BTK1</accession>
<keyword evidence="2" id="KW-1133">Transmembrane helix</keyword>
<dbReference type="GeneID" id="112281044"/>
<evidence type="ECO:0008006" key="5">
    <source>
        <dbReference type="Google" id="ProtNLM"/>
    </source>
</evidence>
<dbReference type="InParanoid" id="A0A7I4BTK1"/>
<dbReference type="EMBL" id="ABEU02000001">
    <property type="status" value="NOT_ANNOTATED_CDS"/>
    <property type="molecule type" value="Genomic_DNA"/>
</dbReference>
<organism evidence="3 4">
    <name type="scientific">Physcomitrium patens</name>
    <name type="common">Spreading-leaved earth moss</name>
    <name type="synonym">Physcomitrella patens</name>
    <dbReference type="NCBI Taxonomy" id="3218"/>
    <lineage>
        <taxon>Eukaryota</taxon>
        <taxon>Viridiplantae</taxon>
        <taxon>Streptophyta</taxon>
        <taxon>Embryophyta</taxon>
        <taxon>Bryophyta</taxon>
        <taxon>Bryophytina</taxon>
        <taxon>Bryopsida</taxon>
        <taxon>Funariidae</taxon>
        <taxon>Funariales</taxon>
        <taxon>Funariaceae</taxon>
        <taxon>Physcomitrium</taxon>
    </lineage>
</organism>
<dbReference type="AlphaFoldDB" id="A0A7I4BTK1"/>
<dbReference type="GO" id="GO:0009535">
    <property type="term" value="C:chloroplast thylakoid membrane"/>
    <property type="evidence" value="ECO:0000318"/>
    <property type="project" value="GO_Central"/>
</dbReference>
<reference evidence="3 4" key="1">
    <citation type="journal article" date="2008" name="Science">
        <title>The Physcomitrella genome reveals evolutionary insights into the conquest of land by plants.</title>
        <authorList>
            <person name="Rensing S."/>
            <person name="Lang D."/>
            <person name="Zimmer A."/>
            <person name="Terry A."/>
            <person name="Salamov A."/>
            <person name="Shapiro H."/>
            <person name="Nishiyama T."/>
            <person name="Perroud P.-F."/>
            <person name="Lindquist E."/>
            <person name="Kamisugi Y."/>
            <person name="Tanahashi T."/>
            <person name="Sakakibara K."/>
            <person name="Fujita T."/>
            <person name="Oishi K."/>
            <person name="Shin-I T."/>
            <person name="Kuroki Y."/>
            <person name="Toyoda A."/>
            <person name="Suzuki Y."/>
            <person name="Hashimoto A."/>
            <person name="Yamaguchi K."/>
            <person name="Sugano A."/>
            <person name="Kohara Y."/>
            <person name="Fujiyama A."/>
            <person name="Anterola A."/>
            <person name="Aoki S."/>
            <person name="Ashton N."/>
            <person name="Barbazuk W.B."/>
            <person name="Barker E."/>
            <person name="Bennetzen J."/>
            <person name="Bezanilla M."/>
            <person name="Blankenship R."/>
            <person name="Cho S.H."/>
            <person name="Dutcher S."/>
            <person name="Estelle M."/>
            <person name="Fawcett J.A."/>
            <person name="Gundlach H."/>
            <person name="Hanada K."/>
            <person name="Heyl A."/>
            <person name="Hicks K.A."/>
            <person name="Hugh J."/>
            <person name="Lohr M."/>
            <person name="Mayer K."/>
            <person name="Melkozernov A."/>
            <person name="Murata T."/>
            <person name="Nelson D."/>
            <person name="Pils B."/>
            <person name="Prigge M."/>
            <person name="Reiss B."/>
            <person name="Renner T."/>
            <person name="Rombauts S."/>
            <person name="Rushton P."/>
            <person name="Sanderfoot A."/>
            <person name="Schween G."/>
            <person name="Shiu S.-H."/>
            <person name="Stueber K."/>
            <person name="Theodoulou F.L."/>
            <person name="Tu H."/>
            <person name="Van de Peer Y."/>
            <person name="Verrier P.J."/>
            <person name="Waters E."/>
            <person name="Wood A."/>
            <person name="Yang L."/>
            <person name="Cove D."/>
            <person name="Cuming A."/>
            <person name="Hasebe M."/>
            <person name="Lucas S."/>
            <person name="Mishler D.B."/>
            <person name="Reski R."/>
            <person name="Grigoriev I."/>
            <person name="Quatrano R.S."/>
            <person name="Boore J.L."/>
        </authorList>
    </citation>
    <scope>NUCLEOTIDE SEQUENCE [LARGE SCALE GENOMIC DNA]</scope>
    <source>
        <strain evidence="3 4">cv. Gransden 2004</strain>
    </source>
</reference>
<keyword evidence="4" id="KW-1185">Reference proteome</keyword>
<dbReference type="EnsemblPlants" id="Pp3c1_21810V3.2">
    <property type="protein sequence ID" value="Pp3c1_21810V3.2"/>
    <property type="gene ID" value="Pp3c1_21810"/>
</dbReference>
<feature type="region of interest" description="Disordered" evidence="1">
    <location>
        <begin position="1"/>
        <end position="43"/>
    </location>
</feature>
<dbReference type="Proteomes" id="UP000006727">
    <property type="component" value="Chromosome 1"/>
</dbReference>
<feature type="transmembrane region" description="Helical" evidence="2">
    <location>
        <begin position="151"/>
        <end position="171"/>
    </location>
</feature>
<dbReference type="Gramene" id="Pp3c1_21810V3.2">
    <property type="protein sequence ID" value="Pp3c1_21810V3.2"/>
    <property type="gene ID" value="Pp3c1_21810"/>
</dbReference>
<evidence type="ECO:0000256" key="2">
    <source>
        <dbReference type="SAM" id="Phobius"/>
    </source>
</evidence>
<name>A0A7I4BTK1_PHYPA</name>
<proteinExistence type="predicted"/>
<protein>
    <recommendedName>
        <fullName evidence="5">Stress enhanced protein 1</fullName>
    </recommendedName>
</protein>
<dbReference type="FunCoup" id="A0A7I4BTK1">
    <property type="interactions" value="2331"/>
</dbReference>
<sequence length="206" mass="21808">MKRRNHQLVNGIRTDASQGCSSEDDDDTHTHWGRRNNHHALTPSPLPSMAKLLISAPAAAASPCLGRASLGLVAQRNVNSIEYGVGSMAGSCGRLSSSASCQMFGSSELAAWKASLASRRQSRRAHSMNIRCDQSTEGGNRRSLDTWIGRFAMLGFVAAIGIEISSGKGVLESAGLPVPVPPVVLGLISLVGIVTAWNVFQSPTRD</sequence>
<dbReference type="SUPFAM" id="SSF103511">
    <property type="entry name" value="Chlorophyll a-b binding protein"/>
    <property type="match status" value="1"/>
</dbReference>
<evidence type="ECO:0000313" key="4">
    <source>
        <dbReference type="Proteomes" id="UP000006727"/>
    </source>
</evidence>
<dbReference type="OrthoDB" id="543868at2759"/>
<keyword evidence="2" id="KW-0812">Transmembrane</keyword>